<keyword evidence="3" id="KW-0547">Nucleotide-binding</keyword>
<gene>
    <name evidence="9" type="ORF">XYLVIOL_LOCUS5628</name>
</gene>
<dbReference type="InterPro" id="IPR003439">
    <property type="entry name" value="ABC_transporter-like_ATP-bd"/>
</dbReference>
<evidence type="ECO:0000313" key="9">
    <source>
        <dbReference type="EMBL" id="CAL7942617.1"/>
    </source>
</evidence>
<protein>
    <recommendedName>
        <fullName evidence="8">ABC transporter domain-containing protein</fullName>
    </recommendedName>
</protein>
<keyword evidence="10" id="KW-1185">Reference proteome</keyword>
<organism evidence="9 10">
    <name type="scientific">Xylocopa violacea</name>
    <name type="common">Violet carpenter bee</name>
    <name type="synonym">Apis violacea</name>
    <dbReference type="NCBI Taxonomy" id="135666"/>
    <lineage>
        <taxon>Eukaryota</taxon>
        <taxon>Metazoa</taxon>
        <taxon>Ecdysozoa</taxon>
        <taxon>Arthropoda</taxon>
        <taxon>Hexapoda</taxon>
        <taxon>Insecta</taxon>
        <taxon>Pterygota</taxon>
        <taxon>Neoptera</taxon>
        <taxon>Endopterygota</taxon>
        <taxon>Hymenoptera</taxon>
        <taxon>Apocrita</taxon>
        <taxon>Aculeata</taxon>
        <taxon>Apoidea</taxon>
        <taxon>Anthophila</taxon>
        <taxon>Apidae</taxon>
        <taxon>Xylocopa</taxon>
        <taxon>Xylocopa</taxon>
    </lineage>
</organism>
<evidence type="ECO:0000256" key="6">
    <source>
        <dbReference type="SAM" id="Coils"/>
    </source>
</evidence>
<evidence type="ECO:0000259" key="8">
    <source>
        <dbReference type="PROSITE" id="PS50893"/>
    </source>
</evidence>
<evidence type="ECO:0000256" key="1">
    <source>
        <dbReference type="ARBA" id="ARBA00011054"/>
    </source>
</evidence>
<evidence type="ECO:0000313" key="10">
    <source>
        <dbReference type="Proteomes" id="UP001642520"/>
    </source>
</evidence>
<dbReference type="Proteomes" id="UP001642520">
    <property type="component" value="Unassembled WGS sequence"/>
</dbReference>
<keyword evidence="6" id="KW-0175">Coiled coil</keyword>
<feature type="coiled-coil region" evidence="6">
    <location>
        <begin position="122"/>
        <end position="149"/>
    </location>
</feature>
<evidence type="ECO:0000256" key="2">
    <source>
        <dbReference type="ARBA" id="ARBA00022737"/>
    </source>
</evidence>
<comment type="caution">
    <text evidence="9">The sequence shown here is derived from an EMBL/GenBank/DDBJ whole genome shotgun (WGS) entry which is preliminary data.</text>
</comment>
<keyword evidence="5" id="KW-0007">Acetylation</keyword>
<feature type="domain" description="ABC transporter" evidence="8">
    <location>
        <begin position="187"/>
        <end position="435"/>
    </location>
</feature>
<dbReference type="PANTHER" id="PTHR19211">
    <property type="entry name" value="ATP-BINDING TRANSPORT PROTEIN-RELATED"/>
    <property type="match status" value="1"/>
</dbReference>
<feature type="domain" description="ABC transporter" evidence="8">
    <location>
        <begin position="502"/>
        <end position="718"/>
    </location>
</feature>
<dbReference type="InterPro" id="IPR027417">
    <property type="entry name" value="P-loop_NTPase"/>
</dbReference>
<feature type="region of interest" description="Disordered" evidence="7">
    <location>
        <begin position="160"/>
        <end position="179"/>
    </location>
</feature>
<dbReference type="InterPro" id="IPR003593">
    <property type="entry name" value="AAA+_ATPase"/>
</dbReference>
<dbReference type="CDD" id="cd03221">
    <property type="entry name" value="ABCF_EF-3"/>
    <property type="match status" value="2"/>
</dbReference>
<dbReference type="Pfam" id="PF12848">
    <property type="entry name" value="ABC_tran_Xtn"/>
    <property type="match status" value="1"/>
</dbReference>
<dbReference type="PANTHER" id="PTHR19211:SF117">
    <property type="entry name" value="ATP-BINDING CASSETTE SUB-FAMILY F MEMBER 3"/>
    <property type="match status" value="1"/>
</dbReference>
<dbReference type="PROSITE" id="PS00211">
    <property type="entry name" value="ABC_TRANSPORTER_1"/>
    <property type="match status" value="1"/>
</dbReference>
<dbReference type="Pfam" id="PF26051">
    <property type="entry name" value="PWI_ABCF3"/>
    <property type="match status" value="1"/>
</dbReference>
<dbReference type="InterPro" id="IPR017871">
    <property type="entry name" value="ABC_transporter-like_CS"/>
</dbReference>
<reference evidence="9 10" key="1">
    <citation type="submission" date="2024-08" db="EMBL/GenBank/DDBJ databases">
        <authorList>
            <person name="Will J Nash"/>
            <person name="Angela Man"/>
            <person name="Seanna McTaggart"/>
            <person name="Kendall Baker"/>
            <person name="Tom Barker"/>
            <person name="Leah Catchpole"/>
            <person name="Alex Durrant"/>
            <person name="Karim Gharbi"/>
            <person name="Naomi Irish"/>
            <person name="Gemy Kaithakottil"/>
            <person name="Debby Ku"/>
            <person name="Aaliyah Providence"/>
            <person name="Felix Shaw"/>
            <person name="David Swarbreck"/>
            <person name="Chris Watkins"/>
            <person name="Ann M. McCartney"/>
            <person name="Giulio Formenti"/>
            <person name="Alice Mouton"/>
            <person name="Noel Vella"/>
            <person name="Bjorn M von Reumont"/>
            <person name="Adriana Vella"/>
            <person name="Wilfried Haerty"/>
        </authorList>
    </citation>
    <scope>NUCLEOTIDE SEQUENCE [LARGE SCALE GENOMIC DNA]</scope>
</reference>
<dbReference type="SUPFAM" id="SSF52540">
    <property type="entry name" value="P-loop containing nucleoside triphosphate hydrolases"/>
    <property type="match status" value="2"/>
</dbReference>
<dbReference type="InterPro" id="IPR058770">
    <property type="entry name" value="PWI_ABCF3"/>
</dbReference>
<evidence type="ECO:0000256" key="5">
    <source>
        <dbReference type="ARBA" id="ARBA00022990"/>
    </source>
</evidence>
<keyword evidence="4" id="KW-0067">ATP-binding</keyword>
<dbReference type="SMART" id="SM00382">
    <property type="entry name" value="AAA"/>
    <property type="match status" value="2"/>
</dbReference>
<accession>A0ABP1NQE5</accession>
<evidence type="ECO:0000256" key="7">
    <source>
        <dbReference type="SAM" id="MobiDB-lite"/>
    </source>
</evidence>
<evidence type="ECO:0000256" key="3">
    <source>
        <dbReference type="ARBA" id="ARBA00022741"/>
    </source>
</evidence>
<comment type="similarity">
    <text evidence="1">Belongs to the ABC transporter superfamily. ABCF family. EF3 subfamily.</text>
</comment>
<keyword evidence="2" id="KW-0677">Repeat</keyword>
<name>A0ABP1NQE5_XYLVO</name>
<sequence>MAVCGEYIRSQFPTIDDDLYQYVEGILDSSKDDFEDGDEVYEAIGGVLHEVAEKPENEVRQICVKLLEMLKGNSNDGNVERRKNGVNKVLNAPIHLGTMAATLEAQVEQIKSIWVTTRDDAMKVDAKKLEKAEAKLQQKQEKRSNNELSGRINAISQGIESASASQMTSKKDSRMETKGGVNKTQDIRIENFDVAYGDRILLQGADLTLAFGRRYGLIGRNGLGKTTLLRMISSKQLRIPSHVRVLHVEQEVAGDDTSALESVLECDQERSMLLSKEAELQAAIEKDGSKTGDMLDEELARVYEAMQLAEVDKAPARASAILSGLGFSVERQSWPTKAFSGGWRMRLALARALFSRPDLLLLDEPTNMLDIKAILWLEKYLQSWPTTLLVVSHDRNFLDTVPTDILYLRGQKIEAYRGNYEQFAKTKGERERNQQREYEAQQAKRAHVQEFIDRFRYNANRASSVQSKIKMLEKLPELKPMEKEGEVTLRFPDVEPLSPPILQLNEVSFSYTGGTNNSYIFTGVNLTASLQSRICIVGENGAGKTTLLKIITGALSPTRGTVHLHRNLKFGYFSQHHVDQLDMRVCPVELLQNHFPGKPIEEYRRMLGSFGISGNLALQTISSLSGGQKSRVAFALMCAAMPNFLVLDEPTNHLDIESIEALGKALNTCQAGVILVSHDERLIRMVCTELWVCAEGSVRCIEGGFDEYRRIIEKELEV</sequence>
<dbReference type="InterPro" id="IPR032781">
    <property type="entry name" value="ABC_tran_Xtn"/>
</dbReference>
<dbReference type="Pfam" id="PF00005">
    <property type="entry name" value="ABC_tran"/>
    <property type="match status" value="2"/>
</dbReference>
<dbReference type="PROSITE" id="PS50893">
    <property type="entry name" value="ABC_TRANSPORTER_2"/>
    <property type="match status" value="2"/>
</dbReference>
<dbReference type="InterPro" id="IPR050611">
    <property type="entry name" value="ABCF"/>
</dbReference>
<dbReference type="EMBL" id="CAXAJV020001292">
    <property type="protein sequence ID" value="CAL7942617.1"/>
    <property type="molecule type" value="Genomic_DNA"/>
</dbReference>
<evidence type="ECO:0000256" key="4">
    <source>
        <dbReference type="ARBA" id="ARBA00022840"/>
    </source>
</evidence>
<proteinExistence type="inferred from homology"/>
<dbReference type="Gene3D" id="3.40.50.300">
    <property type="entry name" value="P-loop containing nucleotide triphosphate hydrolases"/>
    <property type="match status" value="2"/>
</dbReference>